<dbReference type="SUPFAM" id="SSF158682">
    <property type="entry name" value="TerB-like"/>
    <property type="match status" value="1"/>
</dbReference>
<dbReference type="CDD" id="cd07316">
    <property type="entry name" value="terB_like_DjlA"/>
    <property type="match status" value="1"/>
</dbReference>
<dbReference type="SUPFAM" id="SSF46565">
    <property type="entry name" value="Chaperone J-domain"/>
    <property type="match status" value="1"/>
</dbReference>
<sequence length="239" mass="26676">MSIWERIGDFAARIGASARGGVADLVEALKTAFAGDPELRRRVAFSVAMIALSAKMAKADGIVTQDEVRAFRQIFSVPAAEERNVTRLYDLAQQDIAGFEAYAEKMAGLCGSGRRNCRMLEDILDGLFHIAKADGLLHEREQRYLHRVAEIFEISEDHYRTILARHIELGETDPYSVLGIEPGRPFEEVRRRYRKLVADNHPDRLIARGLPSELIAIATTRLAAINAAYEAIERGVRAL</sequence>
<dbReference type="Gene3D" id="1.10.287.110">
    <property type="entry name" value="DnaJ domain"/>
    <property type="match status" value="1"/>
</dbReference>
<dbReference type="PROSITE" id="PS50076">
    <property type="entry name" value="DNAJ_2"/>
    <property type="match status" value="1"/>
</dbReference>
<name>A0A942E219_9HYPH</name>
<dbReference type="InterPro" id="IPR001623">
    <property type="entry name" value="DnaJ_domain"/>
</dbReference>
<accession>A0A942E219</accession>
<dbReference type="EMBL" id="JAGWCR010000005">
    <property type="protein sequence ID" value="MBS3649170.1"/>
    <property type="molecule type" value="Genomic_DNA"/>
</dbReference>
<dbReference type="Pfam" id="PF00226">
    <property type="entry name" value="DnaJ"/>
    <property type="match status" value="1"/>
</dbReference>
<dbReference type="SMART" id="SM00271">
    <property type="entry name" value="DnaJ"/>
    <property type="match status" value="1"/>
</dbReference>
<proteinExistence type="predicted"/>
<evidence type="ECO:0000313" key="3">
    <source>
        <dbReference type="Proteomes" id="UP000680348"/>
    </source>
</evidence>
<dbReference type="AlphaFoldDB" id="A0A942E219"/>
<dbReference type="InterPro" id="IPR036869">
    <property type="entry name" value="J_dom_sf"/>
</dbReference>
<keyword evidence="3" id="KW-1185">Reference proteome</keyword>
<dbReference type="InterPro" id="IPR029024">
    <property type="entry name" value="TerB-like"/>
</dbReference>
<comment type="caution">
    <text evidence="2">The sequence shown here is derived from an EMBL/GenBank/DDBJ whole genome shotgun (WGS) entry which is preliminary data.</text>
</comment>
<dbReference type="InterPro" id="IPR007791">
    <property type="entry name" value="DjlA_N"/>
</dbReference>
<dbReference type="CDD" id="cd06257">
    <property type="entry name" value="DnaJ"/>
    <property type="match status" value="1"/>
</dbReference>
<gene>
    <name evidence="2" type="ORF">KEU06_11175</name>
</gene>
<dbReference type="RefSeq" id="WP_188254736.1">
    <property type="nucleotide sequence ID" value="NZ_JABVCF010000005.1"/>
</dbReference>
<organism evidence="2 3">
    <name type="scientific">Pseudaminobacter soli</name>
    <name type="common">ex Zhang et al. 2022</name>
    <dbReference type="NCBI Taxonomy" id="2831468"/>
    <lineage>
        <taxon>Bacteria</taxon>
        <taxon>Pseudomonadati</taxon>
        <taxon>Pseudomonadota</taxon>
        <taxon>Alphaproteobacteria</taxon>
        <taxon>Hyphomicrobiales</taxon>
        <taxon>Phyllobacteriaceae</taxon>
        <taxon>Pseudaminobacter</taxon>
    </lineage>
</organism>
<dbReference type="Proteomes" id="UP000680348">
    <property type="component" value="Unassembled WGS sequence"/>
</dbReference>
<dbReference type="Gene3D" id="1.10.3680.10">
    <property type="entry name" value="TerB-like"/>
    <property type="match status" value="1"/>
</dbReference>
<protein>
    <submittedName>
        <fullName evidence="2">DnaJ family molecular chaperone</fullName>
    </submittedName>
</protein>
<reference evidence="2" key="1">
    <citation type="submission" date="2021-04" db="EMBL/GenBank/DDBJ databases">
        <title>Pseudaminobacter soli sp. nov., isolated from paddy soil contaminated by heavy metals.</title>
        <authorList>
            <person name="Zhang K."/>
        </authorList>
    </citation>
    <scope>NUCLEOTIDE SEQUENCE</scope>
    <source>
        <strain evidence="2">19-2017</strain>
    </source>
</reference>
<evidence type="ECO:0000313" key="2">
    <source>
        <dbReference type="EMBL" id="MBS3649170.1"/>
    </source>
</evidence>
<dbReference type="Pfam" id="PF05099">
    <property type="entry name" value="TerB"/>
    <property type="match status" value="1"/>
</dbReference>
<feature type="domain" description="J" evidence="1">
    <location>
        <begin position="173"/>
        <end position="237"/>
    </location>
</feature>
<evidence type="ECO:0000259" key="1">
    <source>
        <dbReference type="PROSITE" id="PS50076"/>
    </source>
</evidence>